<gene>
    <name evidence="2" type="ORF">Tco_1131893</name>
</gene>
<name>A0ABQ5JD67_9ASTR</name>
<comment type="caution">
    <text evidence="2">The sequence shown here is derived from an EMBL/GenBank/DDBJ whole genome shotgun (WGS) entry which is preliminary data.</text>
</comment>
<dbReference type="Pfam" id="PF07727">
    <property type="entry name" value="RVT_2"/>
    <property type="match status" value="1"/>
</dbReference>
<feature type="domain" description="Reverse transcriptase Ty1/copia-type" evidence="1">
    <location>
        <begin position="151"/>
        <end position="232"/>
    </location>
</feature>
<accession>A0ABQ5JD67</accession>
<dbReference type="InterPro" id="IPR013103">
    <property type="entry name" value="RVT_2"/>
</dbReference>
<evidence type="ECO:0000313" key="3">
    <source>
        <dbReference type="Proteomes" id="UP001151760"/>
    </source>
</evidence>
<dbReference type="Proteomes" id="UP001151760">
    <property type="component" value="Unassembled WGS sequence"/>
</dbReference>
<keyword evidence="3" id="KW-1185">Reference proteome</keyword>
<evidence type="ECO:0000313" key="2">
    <source>
        <dbReference type="EMBL" id="GJU09497.1"/>
    </source>
</evidence>
<dbReference type="EMBL" id="BQNB010021732">
    <property type="protein sequence ID" value="GJU09497.1"/>
    <property type="molecule type" value="Genomic_DNA"/>
</dbReference>
<sequence length="364" mass="41243">MGNSKSVVESESEVTNLNYFDFVNDLDHSGSDVYLHQPGSDDITVQPGYGELHNATPLGDNIQSEGNEVPSLDVPVPIFQNILETQIEESSLRRSKRSSKLPAKLNDFVLDNKVKYGLNRYANHCVLNAKNCCFMSNLNKSSEPSSFEEASKAINCYVDDLVLTGNSKVEIKEFKKFLSYKFKIKDLGELKYFLGIEVLKTKTGLCLNQRKYCLELLHEFDLLACRPVVTPLPENIILADKEFDDDKYLKNITSYMKLVDWEKYPMTRRSVSGYCVFVNGCLVSWKIKKQATLYKSLVEAEYRAMASATCEIVANPVMHEKTKHFDIDVHLVRAKVTSGLIKTEKVDSKVKENSRVGTQSELEK</sequence>
<dbReference type="PANTHER" id="PTHR11439:SF470">
    <property type="entry name" value="CYSTEINE-RICH RLK (RECEPTOR-LIKE PROTEIN KINASE) 8"/>
    <property type="match status" value="1"/>
</dbReference>
<organism evidence="2 3">
    <name type="scientific">Tanacetum coccineum</name>
    <dbReference type="NCBI Taxonomy" id="301880"/>
    <lineage>
        <taxon>Eukaryota</taxon>
        <taxon>Viridiplantae</taxon>
        <taxon>Streptophyta</taxon>
        <taxon>Embryophyta</taxon>
        <taxon>Tracheophyta</taxon>
        <taxon>Spermatophyta</taxon>
        <taxon>Magnoliopsida</taxon>
        <taxon>eudicotyledons</taxon>
        <taxon>Gunneridae</taxon>
        <taxon>Pentapetalae</taxon>
        <taxon>asterids</taxon>
        <taxon>campanulids</taxon>
        <taxon>Asterales</taxon>
        <taxon>Asteraceae</taxon>
        <taxon>Asteroideae</taxon>
        <taxon>Anthemideae</taxon>
        <taxon>Anthemidinae</taxon>
        <taxon>Tanacetum</taxon>
    </lineage>
</organism>
<evidence type="ECO:0000259" key="1">
    <source>
        <dbReference type="Pfam" id="PF07727"/>
    </source>
</evidence>
<proteinExistence type="predicted"/>
<dbReference type="PANTHER" id="PTHR11439">
    <property type="entry name" value="GAG-POL-RELATED RETROTRANSPOSON"/>
    <property type="match status" value="1"/>
</dbReference>
<reference evidence="2" key="2">
    <citation type="submission" date="2022-01" db="EMBL/GenBank/DDBJ databases">
        <authorList>
            <person name="Yamashiro T."/>
            <person name="Shiraishi A."/>
            <person name="Satake H."/>
            <person name="Nakayama K."/>
        </authorList>
    </citation>
    <scope>NUCLEOTIDE SEQUENCE</scope>
</reference>
<dbReference type="CDD" id="cd09272">
    <property type="entry name" value="RNase_HI_RT_Ty1"/>
    <property type="match status" value="1"/>
</dbReference>
<reference evidence="2" key="1">
    <citation type="journal article" date="2022" name="Int. J. Mol. Sci.">
        <title>Draft Genome of Tanacetum Coccineum: Genomic Comparison of Closely Related Tanacetum-Family Plants.</title>
        <authorList>
            <person name="Yamashiro T."/>
            <person name="Shiraishi A."/>
            <person name="Nakayama K."/>
            <person name="Satake H."/>
        </authorList>
    </citation>
    <scope>NUCLEOTIDE SEQUENCE</scope>
</reference>
<protein>
    <submittedName>
        <fullName evidence="2">Ribonuclease H-like domain-containing protein</fullName>
    </submittedName>
</protein>